<dbReference type="AlphaFoldDB" id="A0A369A4F6"/>
<dbReference type="HAMAP" id="MF_01926">
    <property type="entry name" value="PurS"/>
    <property type="match status" value="1"/>
</dbReference>
<comment type="pathway">
    <text evidence="6">Purine metabolism; IMP biosynthesis via de novo pathway; 5-amino-1-(5-phospho-D-ribosyl)imidazole from N(2)-formyl-N(1)-(5-phospho-D-ribosyl)glycinamide: step 1/2.</text>
</comment>
<accession>A0A369A4F6</accession>
<reference evidence="7 8" key="1">
    <citation type="submission" date="2018-07" db="EMBL/GenBank/DDBJ databases">
        <title>Genomic Encyclopedia of Type Strains, Phase IV (KMG-IV): sequencing the most valuable type-strain genomes for metagenomic binning, comparative biology and taxonomic classification.</title>
        <authorList>
            <person name="Goeker M."/>
        </authorList>
    </citation>
    <scope>NUCLEOTIDE SEQUENCE [LARGE SCALE GENOMIC DNA]</scope>
    <source>
        <strain evidence="7 8">DSM 21410</strain>
    </source>
</reference>
<dbReference type="EC" id="6.3.5.3" evidence="6"/>
<keyword evidence="8" id="KW-1185">Reference proteome</keyword>
<dbReference type="Gene3D" id="3.30.1280.10">
    <property type="entry name" value="Phosphoribosylformylglycinamidine synthase subunit PurS"/>
    <property type="match status" value="1"/>
</dbReference>
<keyword evidence="5 6" id="KW-0067">ATP-binding</keyword>
<dbReference type="RefSeq" id="WP_037358835.1">
    <property type="nucleotide sequence ID" value="NZ_BHZF01000003.1"/>
</dbReference>
<evidence type="ECO:0000256" key="2">
    <source>
        <dbReference type="ARBA" id="ARBA00022598"/>
    </source>
</evidence>
<dbReference type="GO" id="GO:0004642">
    <property type="term" value="F:phosphoribosylformylglycinamidine synthase activity"/>
    <property type="evidence" value="ECO:0007669"/>
    <property type="project" value="UniProtKB-UniRule"/>
</dbReference>
<organism evidence="7 8">
    <name type="scientific">Schleiferia thermophila</name>
    <dbReference type="NCBI Taxonomy" id="884107"/>
    <lineage>
        <taxon>Bacteria</taxon>
        <taxon>Pseudomonadati</taxon>
        <taxon>Bacteroidota</taxon>
        <taxon>Flavobacteriia</taxon>
        <taxon>Flavobacteriales</taxon>
        <taxon>Schleiferiaceae</taxon>
        <taxon>Schleiferia</taxon>
    </lineage>
</organism>
<dbReference type="GO" id="GO:0005737">
    <property type="term" value="C:cytoplasm"/>
    <property type="evidence" value="ECO:0007669"/>
    <property type="project" value="UniProtKB-SubCell"/>
</dbReference>
<comment type="catalytic activity">
    <reaction evidence="6">
        <text>N(2)-formyl-N(1)-(5-phospho-beta-D-ribosyl)glycinamide + L-glutamine + ATP + H2O = 2-formamido-N(1)-(5-O-phospho-beta-D-ribosyl)acetamidine + L-glutamate + ADP + phosphate + H(+)</text>
        <dbReference type="Rhea" id="RHEA:17129"/>
        <dbReference type="ChEBI" id="CHEBI:15377"/>
        <dbReference type="ChEBI" id="CHEBI:15378"/>
        <dbReference type="ChEBI" id="CHEBI:29985"/>
        <dbReference type="ChEBI" id="CHEBI:30616"/>
        <dbReference type="ChEBI" id="CHEBI:43474"/>
        <dbReference type="ChEBI" id="CHEBI:58359"/>
        <dbReference type="ChEBI" id="CHEBI:147286"/>
        <dbReference type="ChEBI" id="CHEBI:147287"/>
        <dbReference type="ChEBI" id="CHEBI:456216"/>
        <dbReference type="EC" id="6.3.5.3"/>
    </reaction>
</comment>
<dbReference type="InterPro" id="IPR003850">
    <property type="entry name" value="PurS"/>
</dbReference>
<comment type="subunit">
    <text evidence="6">Part of the FGAM synthase complex composed of 1 PurL, 1 PurQ and 2 PurS subunits.</text>
</comment>
<evidence type="ECO:0000256" key="6">
    <source>
        <dbReference type="HAMAP-Rule" id="MF_01926"/>
    </source>
</evidence>
<comment type="subcellular location">
    <subcellularLocation>
        <location evidence="6">Cytoplasm</location>
    </subcellularLocation>
</comment>
<dbReference type="NCBIfam" id="NF004630">
    <property type="entry name" value="PRK05974.1"/>
    <property type="match status" value="1"/>
</dbReference>
<sequence>MKFRVDVNIMPHKALLDPQGKAVCHNMPNVGITGVSEVRIGKHIQMILEATDEEDARQKADESCRKILVNPITESYEFSIYPI</sequence>
<keyword evidence="3 6" id="KW-0547">Nucleotide-binding</keyword>
<dbReference type="GO" id="GO:0005524">
    <property type="term" value="F:ATP binding"/>
    <property type="evidence" value="ECO:0007669"/>
    <property type="project" value="UniProtKB-UniRule"/>
</dbReference>
<dbReference type="UniPathway" id="UPA00074">
    <property type="reaction ID" value="UER00128"/>
</dbReference>
<evidence type="ECO:0000313" key="8">
    <source>
        <dbReference type="Proteomes" id="UP000253517"/>
    </source>
</evidence>
<dbReference type="Pfam" id="PF02700">
    <property type="entry name" value="PurS"/>
    <property type="match status" value="1"/>
</dbReference>
<keyword evidence="4 6" id="KW-0658">Purine biosynthesis</keyword>
<dbReference type="PANTHER" id="PTHR34696:SF1">
    <property type="entry name" value="PHOSPHORIBOSYLFORMYLGLYCINAMIDINE SYNTHASE SUBUNIT PURS"/>
    <property type="match status" value="1"/>
</dbReference>
<keyword evidence="2 6" id="KW-0436">Ligase</keyword>
<evidence type="ECO:0000256" key="3">
    <source>
        <dbReference type="ARBA" id="ARBA00022741"/>
    </source>
</evidence>
<dbReference type="GO" id="GO:0006189">
    <property type="term" value="P:'de novo' IMP biosynthetic process"/>
    <property type="evidence" value="ECO:0007669"/>
    <property type="project" value="UniProtKB-UniRule"/>
</dbReference>
<dbReference type="Proteomes" id="UP000253517">
    <property type="component" value="Unassembled WGS sequence"/>
</dbReference>
<protein>
    <recommendedName>
        <fullName evidence="6">Phosphoribosylformylglycinamidine synthase subunit PurS</fullName>
        <shortName evidence="6">FGAM synthase</shortName>
        <ecNumber evidence="6">6.3.5.3</ecNumber>
    </recommendedName>
    <alternativeName>
        <fullName evidence="6">Formylglycinamide ribonucleotide amidotransferase subunit III</fullName>
        <shortName evidence="6">FGAR amidotransferase III</shortName>
        <shortName evidence="6">FGAR-AT III</shortName>
    </alternativeName>
    <alternativeName>
        <fullName evidence="6">Phosphoribosylformylglycinamidine synthase subunit III</fullName>
    </alternativeName>
</protein>
<dbReference type="EMBL" id="QPJS01000003">
    <property type="protein sequence ID" value="RCX03288.1"/>
    <property type="molecule type" value="Genomic_DNA"/>
</dbReference>
<dbReference type="NCBIfam" id="TIGR00302">
    <property type="entry name" value="phosphoribosylformylglycinamidine synthase subunit PurS"/>
    <property type="match status" value="1"/>
</dbReference>
<proteinExistence type="inferred from homology"/>
<evidence type="ECO:0000256" key="4">
    <source>
        <dbReference type="ARBA" id="ARBA00022755"/>
    </source>
</evidence>
<evidence type="ECO:0000313" key="7">
    <source>
        <dbReference type="EMBL" id="RCX03288.1"/>
    </source>
</evidence>
<keyword evidence="1 6" id="KW-0963">Cytoplasm</keyword>
<evidence type="ECO:0000256" key="1">
    <source>
        <dbReference type="ARBA" id="ARBA00022490"/>
    </source>
</evidence>
<evidence type="ECO:0000256" key="5">
    <source>
        <dbReference type="ARBA" id="ARBA00022840"/>
    </source>
</evidence>
<comment type="similarity">
    <text evidence="6">Belongs to the PurS family.</text>
</comment>
<gene>
    <name evidence="6" type="primary">purS</name>
    <name evidence="7" type="ORF">DES35_103172</name>
</gene>
<comment type="function">
    <text evidence="6">Part of the phosphoribosylformylglycinamidine synthase complex involved in the purines biosynthetic pathway. Catalyzes the ATP-dependent conversion of formylglycinamide ribonucleotide (FGAR) and glutamine to yield formylglycinamidine ribonucleotide (FGAM) and glutamate. The FGAM synthase complex is composed of three subunits. PurQ produces an ammonia molecule by converting glutamine to glutamate. PurL transfers the ammonia molecule to FGAR to form FGAM in an ATP-dependent manner. PurS interacts with PurQ and PurL and is thought to assist in the transfer of the ammonia molecule from PurQ to PurL.</text>
</comment>
<dbReference type="InterPro" id="IPR036604">
    <property type="entry name" value="PurS-like_sf"/>
</dbReference>
<name>A0A369A4F6_9FLAO</name>
<comment type="caution">
    <text evidence="7">The sequence shown here is derived from an EMBL/GenBank/DDBJ whole genome shotgun (WGS) entry which is preliminary data.</text>
</comment>
<dbReference type="SUPFAM" id="SSF82697">
    <property type="entry name" value="PurS-like"/>
    <property type="match status" value="1"/>
</dbReference>
<dbReference type="PANTHER" id="PTHR34696">
    <property type="entry name" value="PHOSPHORIBOSYLFORMYLGLYCINAMIDINE SYNTHASE SUBUNIT PURS"/>
    <property type="match status" value="1"/>
</dbReference>